<feature type="domain" description="RING-type" evidence="2">
    <location>
        <begin position="26"/>
        <end position="58"/>
    </location>
</feature>
<evidence type="ECO:0000259" key="2">
    <source>
        <dbReference type="PROSITE" id="PS50089"/>
    </source>
</evidence>
<dbReference type="InterPro" id="IPR001841">
    <property type="entry name" value="Znf_RING"/>
</dbReference>
<protein>
    <recommendedName>
        <fullName evidence="2">RING-type domain-containing protein</fullName>
    </recommendedName>
</protein>
<reference evidence="3 4" key="1">
    <citation type="journal article" date="2017" name="Mol. Biol. Evol.">
        <title>The 4-celled Tetrabaena socialis nuclear genome reveals the essential components for genetic control of cell number at the origin of multicellularity in the volvocine lineage.</title>
        <authorList>
            <person name="Featherston J."/>
            <person name="Arakaki Y."/>
            <person name="Hanschen E.R."/>
            <person name="Ferris P.J."/>
            <person name="Michod R.E."/>
            <person name="Olson B.J.S.C."/>
            <person name="Nozaki H."/>
            <person name="Durand P.M."/>
        </authorList>
    </citation>
    <scope>NUCLEOTIDE SEQUENCE [LARGE SCALE GENOMIC DNA]</scope>
    <source>
        <strain evidence="3 4">NIES-571</strain>
    </source>
</reference>
<dbReference type="Proteomes" id="UP000236333">
    <property type="component" value="Unassembled WGS sequence"/>
</dbReference>
<name>A0A2J8AAX8_9CHLO</name>
<gene>
    <name evidence="3" type="ORF">TSOC_003693</name>
</gene>
<organism evidence="3 4">
    <name type="scientific">Tetrabaena socialis</name>
    <dbReference type="NCBI Taxonomy" id="47790"/>
    <lineage>
        <taxon>Eukaryota</taxon>
        <taxon>Viridiplantae</taxon>
        <taxon>Chlorophyta</taxon>
        <taxon>core chlorophytes</taxon>
        <taxon>Chlorophyceae</taxon>
        <taxon>CS clade</taxon>
        <taxon>Chlamydomonadales</taxon>
        <taxon>Tetrabaenaceae</taxon>
        <taxon>Tetrabaena</taxon>
    </lineage>
</organism>
<proteinExistence type="predicted"/>
<dbReference type="EMBL" id="PGGS01000081">
    <property type="protein sequence ID" value="PNH09681.1"/>
    <property type="molecule type" value="Genomic_DNA"/>
</dbReference>
<accession>A0A2J8AAX8</accession>
<evidence type="ECO:0000313" key="3">
    <source>
        <dbReference type="EMBL" id="PNH09681.1"/>
    </source>
</evidence>
<dbReference type="Pfam" id="PF13639">
    <property type="entry name" value="zf-RING_2"/>
    <property type="match status" value="1"/>
</dbReference>
<keyword evidence="1" id="KW-0479">Metal-binding</keyword>
<dbReference type="SUPFAM" id="SSF57850">
    <property type="entry name" value="RING/U-box"/>
    <property type="match status" value="1"/>
</dbReference>
<keyword evidence="4" id="KW-1185">Reference proteome</keyword>
<dbReference type="InterPro" id="IPR013083">
    <property type="entry name" value="Znf_RING/FYVE/PHD"/>
</dbReference>
<sequence>MEAGLSAGVGPSQGAGQEADEVVLRVLRCGHRFHVECVDKWFLSSTDYSRVPACPLCNAPLLDGHRGGAQPAQGQQRR</sequence>
<dbReference type="Gene3D" id="3.30.40.10">
    <property type="entry name" value="Zinc/RING finger domain, C3HC4 (zinc finger)"/>
    <property type="match status" value="1"/>
</dbReference>
<evidence type="ECO:0000256" key="1">
    <source>
        <dbReference type="PROSITE-ProRule" id="PRU00175"/>
    </source>
</evidence>
<keyword evidence="1" id="KW-0863">Zinc-finger</keyword>
<keyword evidence="1" id="KW-0862">Zinc</keyword>
<evidence type="ECO:0000313" key="4">
    <source>
        <dbReference type="Proteomes" id="UP000236333"/>
    </source>
</evidence>
<dbReference type="GO" id="GO:0008270">
    <property type="term" value="F:zinc ion binding"/>
    <property type="evidence" value="ECO:0007669"/>
    <property type="project" value="UniProtKB-KW"/>
</dbReference>
<dbReference type="OrthoDB" id="8062037at2759"/>
<dbReference type="AlphaFoldDB" id="A0A2J8AAX8"/>
<dbReference type="PROSITE" id="PS50089">
    <property type="entry name" value="ZF_RING_2"/>
    <property type="match status" value="1"/>
</dbReference>
<comment type="caution">
    <text evidence="3">The sequence shown here is derived from an EMBL/GenBank/DDBJ whole genome shotgun (WGS) entry which is preliminary data.</text>
</comment>